<evidence type="ECO:0000313" key="2">
    <source>
        <dbReference type="Proteomes" id="UP000002038"/>
    </source>
</evidence>
<evidence type="ECO:0000313" key="1">
    <source>
        <dbReference type="EMBL" id="OAT09580.1"/>
    </source>
</evidence>
<proteinExistence type="predicted"/>
<reference evidence="2" key="1">
    <citation type="journal article" date="2015" name="PLoS Genet.">
        <title>The dynamic genome and transcriptome of the human fungal pathogen Blastomyces and close relative Emmonsia.</title>
        <authorList>
            <person name="Munoz J.F."/>
            <person name="Gauthier G.M."/>
            <person name="Desjardins C.A."/>
            <person name="Gallo J.E."/>
            <person name="Holder J."/>
            <person name="Sullivan T.D."/>
            <person name="Marty A.J."/>
            <person name="Carmen J.C."/>
            <person name="Chen Z."/>
            <person name="Ding L."/>
            <person name="Gujja S."/>
            <person name="Magrini V."/>
            <person name="Misas E."/>
            <person name="Mitreva M."/>
            <person name="Priest M."/>
            <person name="Saif S."/>
            <person name="Whiston E.A."/>
            <person name="Young S."/>
            <person name="Zeng Q."/>
            <person name="Goldman W.E."/>
            <person name="Mardis E.R."/>
            <person name="Taylor J.W."/>
            <person name="McEwen J.G."/>
            <person name="Clay O.K."/>
            <person name="Klein B.S."/>
            <person name="Cuomo C.A."/>
        </authorList>
    </citation>
    <scope>NUCLEOTIDE SEQUENCE [LARGE SCALE GENOMIC DNA]</scope>
    <source>
        <strain evidence="2">SLH14081</strain>
    </source>
</reference>
<dbReference type="GeneID" id="42528138"/>
<protein>
    <submittedName>
        <fullName evidence="1">Uncharacterized protein</fullName>
    </submittedName>
</protein>
<keyword evidence="2" id="KW-1185">Reference proteome</keyword>
<accession>A0A179UP20</accession>
<dbReference type="AlphaFoldDB" id="A0A179UP20"/>
<name>A0A179UP20_BLAGS</name>
<gene>
    <name evidence="1" type="ORF">BDBG_05330</name>
</gene>
<dbReference type="Proteomes" id="UP000002038">
    <property type="component" value="Unassembled WGS sequence"/>
</dbReference>
<dbReference type="VEuPathDB" id="FungiDB:BDBG_05330"/>
<dbReference type="RefSeq" id="XP_031578903.1">
    <property type="nucleotide sequence ID" value="XM_031722098.1"/>
</dbReference>
<organism evidence="1 2">
    <name type="scientific">Blastomyces gilchristii (strain SLH14081)</name>
    <name type="common">Blastomyces dermatitidis</name>
    <dbReference type="NCBI Taxonomy" id="559298"/>
    <lineage>
        <taxon>Eukaryota</taxon>
        <taxon>Fungi</taxon>
        <taxon>Dikarya</taxon>
        <taxon>Ascomycota</taxon>
        <taxon>Pezizomycotina</taxon>
        <taxon>Eurotiomycetes</taxon>
        <taxon>Eurotiomycetidae</taxon>
        <taxon>Onygenales</taxon>
        <taxon>Ajellomycetaceae</taxon>
        <taxon>Blastomyces</taxon>
    </lineage>
</organism>
<dbReference type="EMBL" id="GG657457">
    <property type="protein sequence ID" value="OAT09580.1"/>
    <property type="molecule type" value="Genomic_DNA"/>
</dbReference>
<dbReference type="KEGG" id="bgh:BDBG_05330"/>
<sequence>MSYVSIVDAPSSFMSRVFTPSMGFERGRAQPHLSTGAATPPVDARVQFPNGIMFGLLRMRQLPEPLAHVGQRGILWESVLSLASLRSHVNDPGTATLQRGNYCLLLNPTYHPDNFAKTIANFPKVFPSCPVWSTSWDR</sequence>